<dbReference type="InterPro" id="IPR005790">
    <property type="entry name" value="DNA_polIII_delta"/>
</dbReference>
<feature type="domain" description="DNA polymerase III subunit delta C-terminal" evidence="11">
    <location>
        <begin position="214"/>
        <end position="293"/>
    </location>
</feature>
<dbReference type="OrthoDB" id="9770982at2"/>
<evidence type="ECO:0000256" key="2">
    <source>
        <dbReference type="ARBA" id="ARBA00017703"/>
    </source>
</evidence>
<evidence type="ECO:0000256" key="7">
    <source>
        <dbReference type="ARBA" id="ARBA00034754"/>
    </source>
</evidence>
<proteinExistence type="inferred from homology"/>
<dbReference type="InterPro" id="IPR032780">
    <property type="entry name" value="DNA_pol3_delt_C"/>
</dbReference>
<keyword evidence="13" id="KW-1185">Reference proteome</keyword>
<gene>
    <name evidence="12" type="primary">holA</name>
    <name evidence="12" type="ORF">CODIS_23950</name>
</gene>
<feature type="domain" description="DNA polymerase III delta N-terminal" evidence="10">
    <location>
        <begin position="20"/>
        <end position="136"/>
    </location>
</feature>
<dbReference type="GO" id="GO:0009360">
    <property type="term" value="C:DNA polymerase III complex"/>
    <property type="evidence" value="ECO:0007669"/>
    <property type="project" value="UniProtKB-UniRule"/>
</dbReference>
<dbReference type="Gene3D" id="3.40.50.300">
    <property type="entry name" value="P-loop containing nucleotide triphosphate hydrolases"/>
    <property type="match status" value="1"/>
</dbReference>
<comment type="catalytic activity">
    <reaction evidence="8">
        <text>DNA(n) + a 2'-deoxyribonucleoside 5'-triphosphate = DNA(n+1) + diphosphate</text>
        <dbReference type="Rhea" id="RHEA:22508"/>
        <dbReference type="Rhea" id="RHEA-COMP:17339"/>
        <dbReference type="Rhea" id="RHEA-COMP:17340"/>
        <dbReference type="ChEBI" id="CHEBI:33019"/>
        <dbReference type="ChEBI" id="CHEBI:61560"/>
        <dbReference type="ChEBI" id="CHEBI:173112"/>
        <dbReference type="EC" id="2.7.7.7"/>
    </reaction>
</comment>
<dbReference type="EMBL" id="MARB01000012">
    <property type="protein sequence ID" value="ODJ87420.1"/>
    <property type="molecule type" value="Genomic_DNA"/>
</dbReference>
<evidence type="ECO:0000256" key="3">
    <source>
        <dbReference type="ARBA" id="ARBA00022679"/>
    </source>
</evidence>
<dbReference type="GO" id="GO:0003677">
    <property type="term" value="F:DNA binding"/>
    <property type="evidence" value="ECO:0007669"/>
    <property type="project" value="InterPro"/>
</dbReference>
<evidence type="ECO:0000256" key="9">
    <source>
        <dbReference type="NCBIfam" id="TIGR01128"/>
    </source>
</evidence>
<dbReference type="SUPFAM" id="SSF52540">
    <property type="entry name" value="P-loop containing nucleoside triphosphate hydrolases"/>
    <property type="match status" value="1"/>
</dbReference>
<evidence type="ECO:0000256" key="5">
    <source>
        <dbReference type="ARBA" id="ARBA00022705"/>
    </source>
</evidence>
<evidence type="ECO:0000313" key="12">
    <source>
        <dbReference type="EMBL" id="ODJ87420.1"/>
    </source>
</evidence>
<keyword evidence="5" id="KW-0235">DNA replication</keyword>
<sequence length="336" mass="37525">MRLRNEQLENHLQQQLAPVYLLSGDEPLQMQEAGDAIRHAAHRQGYSEREVLDQVGGFDWSSLNTAAESLSLFGEKRLLELRLNSGKLGAEGGKSLGAYCQRPAIDTILLITLPKLERMQANSKWYQAVERTGVVVQIWPVEGKRLVPWIEQRLRRAGLIPETGVVEMLADRVEGNLLAASQEIEKLLLLYGQGVVTPEKLIEAVADSARFDIFTLVDTLLVGDITKGSRILQGLKGEGVAAPVVLWALSREIRLLAEMGFEIRLGVGVDQVMAKHHVWDRRKPILRRALQRQVDHWQRLLSDCALADKAIKGLDSADPWLLFQQLARGMAGIPQM</sequence>
<keyword evidence="4 12" id="KW-0548">Nucleotidyltransferase</keyword>
<evidence type="ECO:0000256" key="8">
    <source>
        <dbReference type="ARBA" id="ARBA00049244"/>
    </source>
</evidence>
<dbReference type="CDD" id="cd18138">
    <property type="entry name" value="HLD_clamp_pol_III_delta"/>
    <property type="match status" value="1"/>
</dbReference>
<dbReference type="NCBIfam" id="TIGR01128">
    <property type="entry name" value="holA"/>
    <property type="match status" value="1"/>
</dbReference>
<dbReference type="GO" id="GO:0006261">
    <property type="term" value="P:DNA-templated DNA replication"/>
    <property type="evidence" value="ECO:0007669"/>
    <property type="project" value="TreeGrafter"/>
</dbReference>
<dbReference type="Gene3D" id="1.10.8.60">
    <property type="match status" value="1"/>
</dbReference>
<dbReference type="InterPro" id="IPR008921">
    <property type="entry name" value="DNA_pol3_clamp-load_cplx_C"/>
</dbReference>
<dbReference type="InterPro" id="IPR027417">
    <property type="entry name" value="P-loop_NTPase"/>
</dbReference>
<dbReference type="AlphaFoldDB" id="A0A7Z0VKU1"/>
<dbReference type="GO" id="GO:0003887">
    <property type="term" value="F:DNA-directed DNA polymerase activity"/>
    <property type="evidence" value="ECO:0007669"/>
    <property type="project" value="UniProtKB-UniRule"/>
</dbReference>
<evidence type="ECO:0000259" key="11">
    <source>
        <dbReference type="Pfam" id="PF14840"/>
    </source>
</evidence>
<dbReference type="SUPFAM" id="SSF48019">
    <property type="entry name" value="post-AAA+ oligomerization domain-like"/>
    <property type="match status" value="1"/>
</dbReference>
<evidence type="ECO:0000313" key="13">
    <source>
        <dbReference type="Proteomes" id="UP000094769"/>
    </source>
</evidence>
<evidence type="ECO:0000259" key="10">
    <source>
        <dbReference type="Pfam" id="PF06144"/>
    </source>
</evidence>
<reference evidence="12 13" key="1">
    <citation type="submission" date="2016-06" db="EMBL/GenBank/DDBJ databases">
        <title>Genome sequence of endosymbiont of Candidatus Endolucinida thiodiazotropha.</title>
        <authorList>
            <person name="Poehlein A."/>
            <person name="Koenig S."/>
            <person name="Heiden S.E."/>
            <person name="Thuermer A."/>
            <person name="Voget S."/>
            <person name="Daniel R."/>
            <person name="Markert S."/>
            <person name="Gros O."/>
            <person name="Schweder T."/>
        </authorList>
    </citation>
    <scope>NUCLEOTIDE SEQUENCE [LARGE SCALE GENOMIC DNA]</scope>
    <source>
        <strain evidence="12 13">COS</strain>
    </source>
</reference>
<dbReference type="RefSeq" id="WP_069124969.1">
    <property type="nucleotide sequence ID" value="NZ_MARB01000012.1"/>
</dbReference>
<organism evidence="12 13">
    <name type="scientific">Candidatus Thiodiazotropha endolucinida</name>
    <dbReference type="NCBI Taxonomy" id="1655433"/>
    <lineage>
        <taxon>Bacteria</taxon>
        <taxon>Pseudomonadati</taxon>
        <taxon>Pseudomonadota</taxon>
        <taxon>Gammaproteobacteria</taxon>
        <taxon>Chromatiales</taxon>
        <taxon>Sedimenticolaceae</taxon>
        <taxon>Candidatus Thiodiazotropha</taxon>
    </lineage>
</organism>
<dbReference type="Gene3D" id="1.20.272.10">
    <property type="match status" value="1"/>
</dbReference>
<comment type="caution">
    <text evidence="12">The sequence shown here is derived from an EMBL/GenBank/DDBJ whole genome shotgun (WGS) entry which is preliminary data.</text>
</comment>
<dbReference type="EC" id="2.7.7.7" evidence="1 9"/>
<name>A0A7Z0VKU1_9GAMM</name>
<protein>
    <recommendedName>
        <fullName evidence="2 9">DNA polymerase III subunit delta</fullName>
        <ecNumber evidence="1 9">2.7.7.7</ecNumber>
    </recommendedName>
</protein>
<keyword evidence="3 12" id="KW-0808">Transferase</keyword>
<evidence type="ECO:0000256" key="6">
    <source>
        <dbReference type="ARBA" id="ARBA00022932"/>
    </source>
</evidence>
<dbReference type="Pfam" id="PF06144">
    <property type="entry name" value="DNA_pol3_delta"/>
    <property type="match status" value="1"/>
</dbReference>
<dbReference type="InterPro" id="IPR010372">
    <property type="entry name" value="DNA_pol3_delta_N"/>
</dbReference>
<evidence type="ECO:0000256" key="4">
    <source>
        <dbReference type="ARBA" id="ARBA00022695"/>
    </source>
</evidence>
<comment type="similarity">
    <text evidence="7">Belongs to the DNA polymerase HolA subunit family.</text>
</comment>
<dbReference type="PANTHER" id="PTHR34388">
    <property type="entry name" value="DNA POLYMERASE III SUBUNIT DELTA"/>
    <property type="match status" value="1"/>
</dbReference>
<accession>A0A7Z0VKU1</accession>
<dbReference type="PANTHER" id="PTHR34388:SF1">
    <property type="entry name" value="DNA POLYMERASE III SUBUNIT DELTA"/>
    <property type="match status" value="1"/>
</dbReference>
<dbReference type="Pfam" id="PF14840">
    <property type="entry name" value="DNA_pol3_delt_C"/>
    <property type="match status" value="1"/>
</dbReference>
<keyword evidence="6" id="KW-0239">DNA-directed DNA polymerase</keyword>
<evidence type="ECO:0000256" key="1">
    <source>
        <dbReference type="ARBA" id="ARBA00012417"/>
    </source>
</evidence>
<dbReference type="Proteomes" id="UP000094769">
    <property type="component" value="Unassembled WGS sequence"/>
</dbReference>